<evidence type="ECO:0000256" key="1">
    <source>
        <dbReference type="SAM" id="Phobius"/>
    </source>
</evidence>
<evidence type="ECO:0000313" key="3">
    <source>
        <dbReference type="Proteomes" id="UP000307562"/>
    </source>
</evidence>
<keyword evidence="1" id="KW-1133">Transmembrane helix</keyword>
<evidence type="ECO:0000313" key="2">
    <source>
        <dbReference type="EMBL" id="QCW03090.1"/>
    </source>
</evidence>
<dbReference type="RefSeq" id="WP_138653133.1">
    <property type="nucleotide sequence ID" value="NZ_CP040637.1"/>
</dbReference>
<dbReference type="InterPro" id="IPR058307">
    <property type="entry name" value="DUF7994"/>
</dbReference>
<name>A0A4P9TH32_9EURY</name>
<feature type="transmembrane region" description="Helical" evidence="1">
    <location>
        <begin position="102"/>
        <end position="121"/>
    </location>
</feature>
<dbReference type="EMBL" id="CP040637">
    <property type="protein sequence ID" value="QCW03090.1"/>
    <property type="molecule type" value="Genomic_DNA"/>
</dbReference>
<keyword evidence="3" id="KW-1185">Reference proteome</keyword>
<protein>
    <submittedName>
        <fullName evidence="2">Uncharacterized protein</fullName>
    </submittedName>
</protein>
<keyword evidence="1" id="KW-0812">Transmembrane</keyword>
<organism evidence="2 3">
    <name type="scientific">Natrinema pallidum</name>
    <dbReference type="NCBI Taxonomy" id="69527"/>
    <lineage>
        <taxon>Archaea</taxon>
        <taxon>Methanobacteriati</taxon>
        <taxon>Methanobacteriota</taxon>
        <taxon>Stenosarchaea group</taxon>
        <taxon>Halobacteria</taxon>
        <taxon>Halobacteriales</taxon>
        <taxon>Natrialbaceae</taxon>
        <taxon>Natrinema</taxon>
    </lineage>
</organism>
<reference evidence="3" key="1">
    <citation type="submission" date="2019-05" db="EMBL/GenBank/DDBJ databases">
        <title>Complete Genome Sequence and Methylation Pattern of the Halophilic Archaeon Natrinema pallidum BOL6-1.</title>
        <authorList>
            <person name="DasSarma P."/>
            <person name="DasSarma B.P."/>
            <person name="DasSarma S.L."/>
            <person name="Martinez F.L."/>
            <person name="Guzman D."/>
            <person name="Roberts R.J."/>
            <person name="DasSarma S."/>
        </authorList>
    </citation>
    <scope>NUCLEOTIDE SEQUENCE [LARGE SCALE GENOMIC DNA]</scope>
    <source>
        <strain evidence="3">BOL6-1</strain>
    </source>
</reference>
<dbReference type="KEGG" id="npl:FGF80_07510"/>
<keyword evidence="1" id="KW-0472">Membrane</keyword>
<dbReference type="Proteomes" id="UP000307562">
    <property type="component" value="Chromosome"/>
</dbReference>
<dbReference type="Pfam" id="PF25957">
    <property type="entry name" value="DUF7994"/>
    <property type="match status" value="1"/>
</dbReference>
<gene>
    <name evidence="2" type="ORF">FGF80_07510</name>
</gene>
<sequence>MSGLKTVVRRGFTGGGVATLLLASLFVISGGFRNSTTLALTGWLTAVGIVLLLAGTRERIVVGSRTVGWPRLAAVGIGILAVGAGGFGLSQLRGFEVASGPWLLTVAGTVFVLGYFAWFALECWAGGWQLDEEVFAVE</sequence>
<proteinExistence type="predicted"/>
<accession>A0A4P9TH32</accession>
<feature type="transmembrane region" description="Helical" evidence="1">
    <location>
        <begin position="68"/>
        <end position="90"/>
    </location>
</feature>
<feature type="transmembrane region" description="Helical" evidence="1">
    <location>
        <begin position="38"/>
        <end position="56"/>
    </location>
</feature>
<dbReference type="GeneID" id="96155813"/>
<dbReference type="AlphaFoldDB" id="A0A4P9TH32"/>
<feature type="transmembrane region" description="Helical" evidence="1">
    <location>
        <begin position="12"/>
        <end position="32"/>
    </location>
</feature>